<organism evidence="4">
    <name type="scientific">Grosmannia clavigera (strain kw1407 / UAMH 11150)</name>
    <name type="common">Blue stain fungus</name>
    <name type="synonym">Graphiocladiella clavigera</name>
    <dbReference type="NCBI Taxonomy" id="655863"/>
    <lineage>
        <taxon>Eukaryota</taxon>
        <taxon>Fungi</taxon>
        <taxon>Dikarya</taxon>
        <taxon>Ascomycota</taxon>
        <taxon>Pezizomycotina</taxon>
        <taxon>Sordariomycetes</taxon>
        <taxon>Sordariomycetidae</taxon>
        <taxon>Ophiostomatales</taxon>
        <taxon>Ophiostomataceae</taxon>
        <taxon>Leptographium</taxon>
    </lineage>
</organism>
<dbReference type="AlphaFoldDB" id="F0X6P3"/>
<evidence type="ECO:0000313" key="4">
    <source>
        <dbReference type="Proteomes" id="UP000007796"/>
    </source>
</evidence>
<sequence>MGEVEDLQLKIAKLQREKQEAHDVILGLQKEKEENTRMRTIKIPKDIHDTSCLLTLTRLVWSGVHSLITPRSSARFKVLGNDVRPHQHRRQVLSAIEELPSEFLGSEKFLNEAKTSYFLHETLQKPTQRILNAYLRAIKCPKKLYFDKRTTQPDCLVLCADILTSAAELEAAAETEQAEQGVDCFADQGDDVAAEPASTVHHVHRISIAEHKAVHRLRAAAVARYARGTISEDFIGQLAQIARSATASAATTTTGTAAEPQDANAIAMVQEDAVRQAERGPPGQVFFARALTQAFHYMVASGLEYGYMATGETPSLLRVPKDDRTTLLYHTALFPLYTRLQLGADGQIAAESDTTLPPSPALTGANVDATQLAVSLLTALSLLAFESQPEPVRQRSINISQLTRFPNAPKTIAPQPTSRQSGRKRRNDDDDDGRGSDDGNDNDSAVGDMCSQKRYYKRQRACLLGLMRGSELDVKCPNLILHRQALQRDGTDLRTRPTAHAITATELHELVRLQLLANAEQDCHCFLEQGLSGAIGCLFKITITGYGYTFSAKGVEEHFSGRLRREVRVYDALAPQQGSSLPVCLGLVELLLPWPMANGALVTHMLLMSYAGRPLLTPA</sequence>
<evidence type="ECO:0000256" key="2">
    <source>
        <dbReference type="SAM" id="MobiDB-lite"/>
    </source>
</evidence>
<dbReference type="GeneID" id="25980382"/>
<evidence type="ECO:0000313" key="3">
    <source>
        <dbReference type="EMBL" id="EFX06578.1"/>
    </source>
</evidence>
<feature type="coiled-coil region" evidence="1">
    <location>
        <begin position="4"/>
        <end position="31"/>
    </location>
</feature>
<dbReference type="OrthoDB" id="2156052at2759"/>
<proteinExistence type="predicted"/>
<feature type="region of interest" description="Disordered" evidence="2">
    <location>
        <begin position="397"/>
        <end position="447"/>
    </location>
</feature>
<name>F0X6P3_GROCL</name>
<keyword evidence="4" id="KW-1185">Reference proteome</keyword>
<evidence type="ECO:0000256" key="1">
    <source>
        <dbReference type="SAM" id="Coils"/>
    </source>
</evidence>
<dbReference type="eggNOG" id="ENOG502TB2J">
    <property type="taxonomic scope" value="Eukaryota"/>
</dbReference>
<dbReference type="Proteomes" id="UP000007796">
    <property type="component" value="Unassembled WGS sequence"/>
</dbReference>
<dbReference type="EMBL" id="GL629729">
    <property type="protein sequence ID" value="EFX06578.1"/>
    <property type="molecule type" value="Genomic_DNA"/>
</dbReference>
<protein>
    <submittedName>
        <fullName evidence="3">Uncharacterized protein</fullName>
    </submittedName>
</protein>
<dbReference type="InParanoid" id="F0X6P3"/>
<dbReference type="RefSeq" id="XP_014176060.1">
    <property type="nucleotide sequence ID" value="XM_014320585.1"/>
</dbReference>
<gene>
    <name evidence="3" type="ORF">CMQ_6899</name>
</gene>
<dbReference type="STRING" id="655863.F0X6P3"/>
<keyword evidence="1" id="KW-0175">Coiled coil</keyword>
<reference evidence="3 4" key="1">
    <citation type="journal article" date="2011" name="Proc. Natl. Acad. Sci. U.S.A.">
        <title>Genome and transcriptome analyses of the mountain pine beetle-fungal symbiont Grosmannia clavigera, a lodgepole pine pathogen.</title>
        <authorList>
            <person name="DiGuistini S."/>
            <person name="Wang Y."/>
            <person name="Liao N.Y."/>
            <person name="Taylor G."/>
            <person name="Tanguay P."/>
            <person name="Feau N."/>
            <person name="Henrissat B."/>
            <person name="Chan S.K."/>
            <person name="Hesse-Orce U."/>
            <person name="Alamouti S.M."/>
            <person name="Tsui C.K.M."/>
            <person name="Docking R.T."/>
            <person name="Levasseur A."/>
            <person name="Haridas S."/>
            <person name="Robertson G."/>
            <person name="Birol I."/>
            <person name="Holt R.A."/>
            <person name="Marra M.A."/>
            <person name="Hamelin R.C."/>
            <person name="Hirst M."/>
            <person name="Jones S.J.M."/>
            <person name="Bohlmann J."/>
            <person name="Breuil C."/>
        </authorList>
    </citation>
    <scope>NUCLEOTIDE SEQUENCE [LARGE SCALE GENOMIC DNA]</scope>
    <source>
        <strain evidence="4">kw1407 / UAMH 11150</strain>
    </source>
</reference>
<accession>F0X6P3</accession>
<dbReference type="HOGENOM" id="CLU_441487_0_0_1"/>